<keyword evidence="7" id="KW-1185">Reference proteome</keyword>
<dbReference type="PANTHER" id="PTHR43214:SF37">
    <property type="entry name" value="TRANSCRIPTIONAL REGULATORY PROTEIN YDFI"/>
    <property type="match status" value="1"/>
</dbReference>
<keyword evidence="2" id="KW-0238">DNA-binding</keyword>
<evidence type="ECO:0000259" key="4">
    <source>
        <dbReference type="PROSITE" id="PS50043"/>
    </source>
</evidence>
<dbReference type="RefSeq" id="WP_067639780.1">
    <property type="nucleotide sequence ID" value="NZ_JAAXPI010000098.1"/>
</dbReference>
<evidence type="ECO:0000256" key="3">
    <source>
        <dbReference type="PROSITE-ProRule" id="PRU00169"/>
    </source>
</evidence>
<dbReference type="Proteomes" id="UP000579250">
    <property type="component" value="Unassembled WGS sequence"/>
</dbReference>
<keyword evidence="1 3" id="KW-0597">Phosphoprotein</keyword>
<dbReference type="GO" id="GO:0000160">
    <property type="term" value="P:phosphorelay signal transduction system"/>
    <property type="evidence" value="ECO:0007669"/>
    <property type="project" value="InterPro"/>
</dbReference>
<feature type="modified residue" description="4-aspartylphosphate" evidence="3">
    <location>
        <position position="61"/>
    </location>
</feature>
<dbReference type="PROSITE" id="PS50110">
    <property type="entry name" value="RESPONSE_REGULATORY"/>
    <property type="match status" value="1"/>
</dbReference>
<dbReference type="InterPro" id="IPR058245">
    <property type="entry name" value="NreC/VraR/RcsB-like_REC"/>
</dbReference>
<reference evidence="6 7" key="1">
    <citation type="submission" date="2020-04" db="EMBL/GenBank/DDBJ databases">
        <title>MicrobeNet Type strains.</title>
        <authorList>
            <person name="Nicholson A.C."/>
        </authorList>
    </citation>
    <scope>NUCLEOTIDE SEQUENCE [LARGE SCALE GENOMIC DNA]</scope>
    <source>
        <strain evidence="6 7">ATCC BAA-277</strain>
    </source>
</reference>
<dbReference type="PROSITE" id="PS50043">
    <property type="entry name" value="HTH_LUXR_2"/>
    <property type="match status" value="1"/>
</dbReference>
<dbReference type="PRINTS" id="PR00038">
    <property type="entry name" value="HTHLUXR"/>
</dbReference>
<name>A0A846ZAN4_9ACTN</name>
<accession>A0A846ZAN4</accession>
<dbReference type="Pfam" id="PF00072">
    <property type="entry name" value="Response_reg"/>
    <property type="match status" value="1"/>
</dbReference>
<dbReference type="GO" id="GO:0003677">
    <property type="term" value="F:DNA binding"/>
    <property type="evidence" value="ECO:0007669"/>
    <property type="project" value="UniProtKB-KW"/>
</dbReference>
<sequence length="222" mass="24080">MTRDLNRKIRIVLVDDHRLFREGVREILSATGDLEVLAEGGSCAEAVELAAEHRPDILLLDVHMPGMSPVMTVRRVAEVAPATRIVVLSTRSDNDLMLNLVAAGAAGYLSKNIGGYELCSDLRSLAADGMMFAARVQRNIGGDDAVRSAVALTDREIEVLRLVSKAMSNSQIAMNLCVSEATVKRHLTNAFTKLKARSRLDAVNRAIVLGMLEGPGNWPFLS</sequence>
<evidence type="ECO:0000256" key="1">
    <source>
        <dbReference type="ARBA" id="ARBA00022553"/>
    </source>
</evidence>
<dbReference type="SUPFAM" id="SSF52172">
    <property type="entry name" value="CheY-like"/>
    <property type="match status" value="1"/>
</dbReference>
<dbReference type="CDD" id="cd17535">
    <property type="entry name" value="REC_NarL-like"/>
    <property type="match status" value="1"/>
</dbReference>
<dbReference type="InterPro" id="IPR039420">
    <property type="entry name" value="WalR-like"/>
</dbReference>
<feature type="domain" description="HTH luxR-type" evidence="4">
    <location>
        <begin position="145"/>
        <end position="210"/>
    </location>
</feature>
<comment type="caution">
    <text evidence="6">The sequence shown here is derived from an EMBL/GenBank/DDBJ whole genome shotgun (WGS) entry which is preliminary data.</text>
</comment>
<dbReference type="Gene3D" id="3.40.50.2300">
    <property type="match status" value="1"/>
</dbReference>
<dbReference type="EMBL" id="JAAXPI010000098">
    <property type="protein sequence ID" value="NKZ08787.1"/>
    <property type="molecule type" value="Genomic_DNA"/>
</dbReference>
<evidence type="ECO:0000313" key="7">
    <source>
        <dbReference type="Proteomes" id="UP000579250"/>
    </source>
</evidence>
<proteinExistence type="predicted"/>
<dbReference type="PANTHER" id="PTHR43214">
    <property type="entry name" value="TWO-COMPONENT RESPONSE REGULATOR"/>
    <property type="match status" value="1"/>
</dbReference>
<protein>
    <submittedName>
        <fullName evidence="6">Response regulator transcription factor</fullName>
    </submittedName>
</protein>
<dbReference type="CDD" id="cd06170">
    <property type="entry name" value="LuxR_C_like"/>
    <property type="match status" value="1"/>
</dbReference>
<feature type="domain" description="Response regulatory" evidence="5">
    <location>
        <begin position="10"/>
        <end position="126"/>
    </location>
</feature>
<dbReference type="InterPro" id="IPR001789">
    <property type="entry name" value="Sig_transdc_resp-reg_receiver"/>
</dbReference>
<evidence type="ECO:0000313" key="6">
    <source>
        <dbReference type="EMBL" id="NKZ08787.1"/>
    </source>
</evidence>
<gene>
    <name evidence="6" type="ORF">HGB48_34360</name>
</gene>
<dbReference type="InterPro" id="IPR016032">
    <property type="entry name" value="Sig_transdc_resp-reg_C-effctor"/>
</dbReference>
<dbReference type="GO" id="GO:0006355">
    <property type="term" value="P:regulation of DNA-templated transcription"/>
    <property type="evidence" value="ECO:0007669"/>
    <property type="project" value="InterPro"/>
</dbReference>
<organism evidence="6 7">
    <name type="scientific">Actinomadura latina</name>
    <dbReference type="NCBI Taxonomy" id="163603"/>
    <lineage>
        <taxon>Bacteria</taxon>
        <taxon>Bacillati</taxon>
        <taxon>Actinomycetota</taxon>
        <taxon>Actinomycetes</taxon>
        <taxon>Streptosporangiales</taxon>
        <taxon>Thermomonosporaceae</taxon>
        <taxon>Actinomadura</taxon>
    </lineage>
</organism>
<dbReference type="SMART" id="SM00448">
    <property type="entry name" value="REC"/>
    <property type="match status" value="1"/>
</dbReference>
<evidence type="ECO:0000259" key="5">
    <source>
        <dbReference type="PROSITE" id="PS50110"/>
    </source>
</evidence>
<dbReference type="SUPFAM" id="SSF46894">
    <property type="entry name" value="C-terminal effector domain of the bipartite response regulators"/>
    <property type="match status" value="1"/>
</dbReference>
<evidence type="ECO:0000256" key="2">
    <source>
        <dbReference type="ARBA" id="ARBA00023125"/>
    </source>
</evidence>
<dbReference type="SMART" id="SM00421">
    <property type="entry name" value="HTH_LUXR"/>
    <property type="match status" value="1"/>
</dbReference>
<dbReference type="InterPro" id="IPR011006">
    <property type="entry name" value="CheY-like_superfamily"/>
</dbReference>
<dbReference type="InterPro" id="IPR000792">
    <property type="entry name" value="Tscrpt_reg_LuxR_C"/>
</dbReference>
<dbReference type="Pfam" id="PF00196">
    <property type="entry name" value="GerE"/>
    <property type="match status" value="1"/>
</dbReference>
<dbReference type="AlphaFoldDB" id="A0A846ZAN4"/>